<dbReference type="InterPro" id="IPR051334">
    <property type="entry name" value="SRPK"/>
</dbReference>
<dbReference type="EC" id="2.7.11.1" evidence="1"/>
<dbReference type="Gene3D" id="3.30.200.20">
    <property type="entry name" value="Phosphorylase Kinase, domain 1"/>
    <property type="match status" value="1"/>
</dbReference>
<evidence type="ECO:0000256" key="7">
    <source>
        <dbReference type="ARBA" id="ARBA00047899"/>
    </source>
</evidence>
<dbReference type="SMART" id="SM00220">
    <property type="entry name" value="S_TKc"/>
    <property type="match status" value="1"/>
</dbReference>
<keyword evidence="6 9" id="KW-0067">ATP-binding</keyword>
<dbReference type="GO" id="GO:0000245">
    <property type="term" value="P:spliceosomal complex assembly"/>
    <property type="evidence" value="ECO:0007669"/>
    <property type="project" value="TreeGrafter"/>
</dbReference>
<evidence type="ECO:0000256" key="6">
    <source>
        <dbReference type="ARBA" id="ARBA00022840"/>
    </source>
</evidence>
<dbReference type="EMBL" id="PKSG01000949">
    <property type="protein sequence ID" value="POR31911.1"/>
    <property type="molecule type" value="Genomic_DNA"/>
</dbReference>
<dbReference type="PROSITE" id="PS00107">
    <property type="entry name" value="PROTEIN_KINASE_ATP"/>
    <property type="match status" value="1"/>
</dbReference>
<dbReference type="SUPFAM" id="SSF56112">
    <property type="entry name" value="Protein kinase-like (PK-like)"/>
    <property type="match status" value="1"/>
</dbReference>
<dbReference type="OrthoDB" id="5979581at2759"/>
<evidence type="ECO:0000259" key="10">
    <source>
        <dbReference type="PROSITE" id="PS50011"/>
    </source>
</evidence>
<protein>
    <recommendedName>
        <fullName evidence="1">non-specific serine/threonine protein kinase</fullName>
        <ecNumber evidence="1">2.7.11.1</ecNumber>
    </recommendedName>
</protein>
<dbReference type="Proteomes" id="UP000237481">
    <property type="component" value="Unassembled WGS sequence"/>
</dbReference>
<gene>
    <name evidence="11" type="ORF">TPAR_07878</name>
</gene>
<feature type="binding site" evidence="9">
    <location>
        <position position="95"/>
    </location>
    <ligand>
        <name>ATP</name>
        <dbReference type="ChEBI" id="CHEBI:30616"/>
    </ligand>
</feature>
<dbReference type="PANTHER" id="PTHR47634">
    <property type="entry name" value="PROTEIN KINASE DOMAIN-CONTAINING PROTEIN-RELATED"/>
    <property type="match status" value="1"/>
</dbReference>
<evidence type="ECO:0000313" key="11">
    <source>
        <dbReference type="EMBL" id="POR31911.1"/>
    </source>
</evidence>
<sequence>MLASRHWMMRPLALLRRQPWPMPAPFPSLDPSQPIEEENTPYYDPKRFYPAHLGQVLNDRYQLVNKLGYGSSSTVWLARDLCHCRWLTERYVAVKISANRHHSRDSAAARELEMLRRISTADPSHPGWEFVRKLLDSFVVDGAFGSHVCLVFEPLREPLWLFRRRFVDDVIPSDILKIMLQMTLQGLDYLHSECHVIHTGWSPAVFHSNHCLYSVENVHNVTNHGTDLKMDNIMVMIEDPSMLDRYARDELDNPLPQKQCEDGRLIYLSRNNYGKPAAGTGMIRITDFDLAVAGDSSSRMGSIQADVYRAPEVILEAGYTYSADIWNLGVLLWDLLEGRPLFEAVDELKGAKYDEKKHLAYISALLGPAPTDLLNRGRRTSIFYRPDGNLGNAELIPKDFSFENNLSRITGEDKAMFIDFVKRMIMWRPEERSSAKGLLTDPWLHADFPSE</sequence>
<dbReference type="InterPro" id="IPR017441">
    <property type="entry name" value="Protein_kinase_ATP_BS"/>
</dbReference>
<dbReference type="Gene3D" id="1.10.510.10">
    <property type="entry name" value="Transferase(Phosphotransferase) domain 1"/>
    <property type="match status" value="1"/>
</dbReference>
<keyword evidence="12" id="KW-1185">Reference proteome</keyword>
<comment type="catalytic activity">
    <reaction evidence="7">
        <text>L-threonyl-[protein] + ATP = O-phospho-L-threonyl-[protein] + ADP + H(+)</text>
        <dbReference type="Rhea" id="RHEA:46608"/>
        <dbReference type="Rhea" id="RHEA-COMP:11060"/>
        <dbReference type="Rhea" id="RHEA-COMP:11605"/>
        <dbReference type="ChEBI" id="CHEBI:15378"/>
        <dbReference type="ChEBI" id="CHEBI:30013"/>
        <dbReference type="ChEBI" id="CHEBI:30616"/>
        <dbReference type="ChEBI" id="CHEBI:61977"/>
        <dbReference type="ChEBI" id="CHEBI:456216"/>
        <dbReference type="EC" id="2.7.11.1"/>
    </reaction>
</comment>
<evidence type="ECO:0000256" key="4">
    <source>
        <dbReference type="ARBA" id="ARBA00022741"/>
    </source>
</evidence>
<dbReference type="InterPro" id="IPR000719">
    <property type="entry name" value="Prot_kinase_dom"/>
</dbReference>
<comment type="catalytic activity">
    <reaction evidence="8">
        <text>L-seryl-[protein] + ATP = O-phospho-L-seryl-[protein] + ADP + H(+)</text>
        <dbReference type="Rhea" id="RHEA:17989"/>
        <dbReference type="Rhea" id="RHEA-COMP:9863"/>
        <dbReference type="Rhea" id="RHEA-COMP:11604"/>
        <dbReference type="ChEBI" id="CHEBI:15378"/>
        <dbReference type="ChEBI" id="CHEBI:29999"/>
        <dbReference type="ChEBI" id="CHEBI:30616"/>
        <dbReference type="ChEBI" id="CHEBI:83421"/>
        <dbReference type="ChEBI" id="CHEBI:456216"/>
        <dbReference type="EC" id="2.7.11.1"/>
    </reaction>
</comment>
<evidence type="ECO:0000256" key="2">
    <source>
        <dbReference type="ARBA" id="ARBA00022527"/>
    </source>
</evidence>
<dbReference type="Pfam" id="PF00069">
    <property type="entry name" value="Pkinase"/>
    <property type="match status" value="2"/>
</dbReference>
<keyword evidence="5" id="KW-0418">Kinase</keyword>
<dbReference type="GO" id="GO:0005524">
    <property type="term" value="F:ATP binding"/>
    <property type="evidence" value="ECO:0007669"/>
    <property type="project" value="UniProtKB-UniRule"/>
</dbReference>
<accession>A0A2S4KP02</accession>
<dbReference type="PANTHER" id="PTHR47634:SF9">
    <property type="entry name" value="PROTEIN KINASE DOMAIN-CONTAINING PROTEIN-RELATED"/>
    <property type="match status" value="1"/>
</dbReference>
<dbReference type="GO" id="GO:0050684">
    <property type="term" value="P:regulation of mRNA processing"/>
    <property type="evidence" value="ECO:0007669"/>
    <property type="project" value="TreeGrafter"/>
</dbReference>
<reference evidence="11 12" key="1">
    <citation type="submission" date="2018-01" db="EMBL/GenBank/DDBJ databases">
        <title>Harnessing the power of phylogenomics to disentangle the directionality and signatures of interkingdom host jumping in the parasitic fungal genus Tolypocladium.</title>
        <authorList>
            <person name="Quandt C.A."/>
            <person name="Patterson W."/>
            <person name="Spatafora J.W."/>
        </authorList>
    </citation>
    <scope>NUCLEOTIDE SEQUENCE [LARGE SCALE GENOMIC DNA]</scope>
    <source>
        <strain evidence="11 12">NRBC 100945</strain>
    </source>
</reference>
<evidence type="ECO:0000256" key="5">
    <source>
        <dbReference type="ARBA" id="ARBA00022777"/>
    </source>
</evidence>
<organism evidence="11 12">
    <name type="scientific">Tolypocladium paradoxum</name>
    <dbReference type="NCBI Taxonomy" id="94208"/>
    <lineage>
        <taxon>Eukaryota</taxon>
        <taxon>Fungi</taxon>
        <taxon>Dikarya</taxon>
        <taxon>Ascomycota</taxon>
        <taxon>Pezizomycotina</taxon>
        <taxon>Sordariomycetes</taxon>
        <taxon>Hypocreomycetidae</taxon>
        <taxon>Hypocreales</taxon>
        <taxon>Ophiocordycipitaceae</taxon>
        <taxon>Tolypocladium</taxon>
    </lineage>
</organism>
<evidence type="ECO:0000256" key="1">
    <source>
        <dbReference type="ARBA" id="ARBA00012513"/>
    </source>
</evidence>
<dbReference type="InterPro" id="IPR011009">
    <property type="entry name" value="Kinase-like_dom_sf"/>
</dbReference>
<dbReference type="STRING" id="94208.A0A2S4KP02"/>
<feature type="domain" description="Protein kinase" evidence="10">
    <location>
        <begin position="61"/>
        <end position="444"/>
    </location>
</feature>
<proteinExistence type="predicted"/>
<evidence type="ECO:0000256" key="9">
    <source>
        <dbReference type="PROSITE-ProRule" id="PRU10141"/>
    </source>
</evidence>
<keyword evidence="4 9" id="KW-0547">Nucleotide-binding</keyword>
<evidence type="ECO:0000313" key="12">
    <source>
        <dbReference type="Proteomes" id="UP000237481"/>
    </source>
</evidence>
<dbReference type="AlphaFoldDB" id="A0A2S4KP02"/>
<keyword evidence="2" id="KW-0723">Serine/threonine-protein kinase</keyword>
<dbReference type="GO" id="GO:0004674">
    <property type="term" value="F:protein serine/threonine kinase activity"/>
    <property type="evidence" value="ECO:0007669"/>
    <property type="project" value="UniProtKB-KW"/>
</dbReference>
<comment type="caution">
    <text evidence="11">The sequence shown here is derived from an EMBL/GenBank/DDBJ whole genome shotgun (WGS) entry which is preliminary data.</text>
</comment>
<keyword evidence="3" id="KW-0808">Transferase</keyword>
<evidence type="ECO:0000256" key="3">
    <source>
        <dbReference type="ARBA" id="ARBA00022679"/>
    </source>
</evidence>
<dbReference type="PROSITE" id="PS50011">
    <property type="entry name" value="PROTEIN_KINASE_DOM"/>
    <property type="match status" value="1"/>
</dbReference>
<evidence type="ECO:0000256" key="8">
    <source>
        <dbReference type="ARBA" id="ARBA00048679"/>
    </source>
</evidence>
<name>A0A2S4KP02_9HYPO</name>